<feature type="compositionally biased region" description="Low complexity" evidence="1">
    <location>
        <begin position="36"/>
        <end position="45"/>
    </location>
</feature>
<feature type="region of interest" description="Disordered" evidence="1">
    <location>
        <begin position="31"/>
        <end position="107"/>
    </location>
</feature>
<accession>A0ABW0MS86</accession>
<comment type="caution">
    <text evidence="2">The sequence shown here is derived from an EMBL/GenBank/DDBJ whole genome shotgun (WGS) entry which is preliminary data.</text>
</comment>
<gene>
    <name evidence="2" type="ORF">ACFPQ5_20960</name>
</gene>
<protein>
    <recommendedName>
        <fullName evidence="4">Prolin-rich transmembrane protein</fullName>
    </recommendedName>
</protein>
<name>A0ABW0MS86_9BURK</name>
<evidence type="ECO:0000313" key="2">
    <source>
        <dbReference type="EMBL" id="MFC5480680.1"/>
    </source>
</evidence>
<sequence length="173" mass="18264">MKPRHIAMGAALLLAAGLLVFGDRSPEAEVAEAVERPASARPASARRTEAKPAPPVARLVPRETLIGDGKDSFNAGDGALFGRQDWTPPPPPPPKPAAPPPPAAPPLPFTVIGKSLGEGKWEVYLASGQSTHIAHEGAVLEGAWRIDRIAPPLMTLTYLPLNQVQQLNIGVFD</sequence>
<evidence type="ECO:0000256" key="1">
    <source>
        <dbReference type="SAM" id="MobiDB-lite"/>
    </source>
</evidence>
<dbReference type="RefSeq" id="WP_379760436.1">
    <property type="nucleotide sequence ID" value="NZ_JBHSMR010000014.1"/>
</dbReference>
<proteinExistence type="predicted"/>
<dbReference type="Proteomes" id="UP001596101">
    <property type="component" value="Unassembled WGS sequence"/>
</dbReference>
<dbReference type="EMBL" id="JBHSMR010000014">
    <property type="protein sequence ID" value="MFC5480680.1"/>
    <property type="molecule type" value="Genomic_DNA"/>
</dbReference>
<keyword evidence="3" id="KW-1185">Reference proteome</keyword>
<reference evidence="3" key="1">
    <citation type="journal article" date="2019" name="Int. J. Syst. Evol. Microbiol.">
        <title>The Global Catalogue of Microorganisms (GCM) 10K type strain sequencing project: providing services to taxonomists for standard genome sequencing and annotation.</title>
        <authorList>
            <consortium name="The Broad Institute Genomics Platform"/>
            <consortium name="The Broad Institute Genome Sequencing Center for Infectious Disease"/>
            <person name="Wu L."/>
            <person name="Ma J."/>
        </authorList>
    </citation>
    <scope>NUCLEOTIDE SEQUENCE [LARGE SCALE GENOMIC DNA]</scope>
    <source>
        <strain evidence="3">CCUG 43111</strain>
    </source>
</reference>
<organism evidence="2 3">
    <name type="scientific">Massilia suwonensis</name>
    <dbReference type="NCBI Taxonomy" id="648895"/>
    <lineage>
        <taxon>Bacteria</taxon>
        <taxon>Pseudomonadati</taxon>
        <taxon>Pseudomonadota</taxon>
        <taxon>Betaproteobacteria</taxon>
        <taxon>Burkholderiales</taxon>
        <taxon>Oxalobacteraceae</taxon>
        <taxon>Telluria group</taxon>
        <taxon>Massilia</taxon>
    </lineage>
</organism>
<feature type="compositionally biased region" description="Pro residues" evidence="1">
    <location>
        <begin position="87"/>
        <end position="107"/>
    </location>
</feature>
<evidence type="ECO:0008006" key="4">
    <source>
        <dbReference type="Google" id="ProtNLM"/>
    </source>
</evidence>
<evidence type="ECO:0000313" key="3">
    <source>
        <dbReference type="Proteomes" id="UP001596101"/>
    </source>
</evidence>